<feature type="binding site" evidence="3">
    <location>
        <position position="7"/>
    </location>
    <ligand>
        <name>Zn(2+)</name>
        <dbReference type="ChEBI" id="CHEBI:29105"/>
    </ligand>
</feature>
<dbReference type="EMBL" id="CP020100">
    <property type="protein sequence ID" value="AQZ94786.1"/>
    <property type="molecule type" value="Genomic_DNA"/>
</dbReference>
<evidence type="ECO:0000256" key="1">
    <source>
        <dbReference type="ARBA" id="ARBA00022723"/>
    </source>
</evidence>
<feature type="binding site" evidence="3">
    <location>
        <position position="10"/>
    </location>
    <ligand>
        <name>Zn(2+)</name>
        <dbReference type="ChEBI" id="CHEBI:29105"/>
    </ligand>
</feature>
<dbReference type="InterPro" id="IPR005584">
    <property type="entry name" value="DNA_gyrase_inhibitor_YacG"/>
</dbReference>
<evidence type="ECO:0000313" key="4">
    <source>
        <dbReference type="EMBL" id="AQZ94786.1"/>
    </source>
</evidence>
<feature type="binding site" evidence="3">
    <location>
        <position position="26"/>
    </location>
    <ligand>
        <name>Zn(2+)</name>
        <dbReference type="ChEBI" id="CHEBI:29105"/>
    </ligand>
</feature>
<keyword evidence="2 3" id="KW-0862">Zinc</keyword>
<evidence type="ECO:0000256" key="2">
    <source>
        <dbReference type="ARBA" id="ARBA00022833"/>
    </source>
</evidence>
<dbReference type="NCBIfam" id="NF001638">
    <property type="entry name" value="PRK00418.1"/>
    <property type="match status" value="1"/>
</dbReference>
<gene>
    <name evidence="3" type="primary">yacG</name>
    <name evidence="4" type="ORF">BVH74_08500</name>
</gene>
<protein>
    <recommendedName>
        <fullName evidence="3">DNA gyrase inhibitor YacG</fullName>
    </recommendedName>
</protein>
<comment type="similarity">
    <text evidence="3">Belongs to the DNA gyrase inhibitor YacG family.</text>
</comment>
<dbReference type="SUPFAM" id="SSF57716">
    <property type="entry name" value="Glucocorticoid receptor-like (DNA-binding domain)"/>
    <property type="match status" value="1"/>
</dbReference>
<dbReference type="Pfam" id="PF03884">
    <property type="entry name" value="YacG"/>
    <property type="match status" value="1"/>
</dbReference>
<dbReference type="Gene3D" id="3.30.50.10">
    <property type="entry name" value="Erythroid Transcription Factor GATA-1, subunit A"/>
    <property type="match status" value="1"/>
</dbReference>
<dbReference type="STRING" id="1931241.BVH74_08500"/>
<proteinExistence type="inferred from homology"/>
<dbReference type="AlphaFoldDB" id="A0A1V0B4B9"/>
<dbReference type="KEGG" id="ppha:BVH74_08500"/>
<dbReference type="Proteomes" id="UP000243488">
    <property type="component" value="Chromosome"/>
</dbReference>
<dbReference type="GO" id="GO:0008657">
    <property type="term" value="F:DNA topoisomerase type II (double strand cut, ATP-hydrolyzing) inhibitor activity"/>
    <property type="evidence" value="ECO:0007669"/>
    <property type="project" value="UniProtKB-UniRule"/>
</dbReference>
<dbReference type="GO" id="GO:0006355">
    <property type="term" value="P:regulation of DNA-templated transcription"/>
    <property type="evidence" value="ECO:0007669"/>
    <property type="project" value="InterPro"/>
</dbReference>
<evidence type="ECO:0000256" key="3">
    <source>
        <dbReference type="HAMAP-Rule" id="MF_00649"/>
    </source>
</evidence>
<dbReference type="HAMAP" id="MF_00649">
    <property type="entry name" value="DNA_gyrase_inhibitor_YacG"/>
    <property type="match status" value="1"/>
</dbReference>
<dbReference type="GO" id="GO:0008270">
    <property type="term" value="F:zinc ion binding"/>
    <property type="evidence" value="ECO:0007669"/>
    <property type="project" value="UniProtKB-UniRule"/>
</dbReference>
<comment type="cofactor">
    <cofactor evidence="3">
        <name>Zn(2+)</name>
        <dbReference type="ChEBI" id="CHEBI:29105"/>
    </cofactor>
    <text evidence="3">Binds 1 zinc ion.</text>
</comment>
<dbReference type="PANTHER" id="PTHR36150">
    <property type="entry name" value="DNA GYRASE INHIBITOR YACG"/>
    <property type="match status" value="1"/>
</dbReference>
<dbReference type="InterPro" id="IPR013088">
    <property type="entry name" value="Znf_NHR/GATA"/>
</dbReference>
<organism evidence="4 5">
    <name type="scientific">Halopseudomonas phragmitis</name>
    <dbReference type="NCBI Taxonomy" id="1931241"/>
    <lineage>
        <taxon>Bacteria</taxon>
        <taxon>Pseudomonadati</taxon>
        <taxon>Pseudomonadota</taxon>
        <taxon>Gammaproteobacteria</taxon>
        <taxon>Pseudomonadales</taxon>
        <taxon>Pseudomonadaceae</taxon>
        <taxon>Halopseudomonas</taxon>
    </lineage>
</organism>
<name>A0A1V0B4B9_9GAMM</name>
<keyword evidence="1 3" id="KW-0479">Metal-binding</keyword>
<feature type="binding site" evidence="3">
    <location>
        <position position="30"/>
    </location>
    <ligand>
        <name>Zn(2+)</name>
        <dbReference type="ChEBI" id="CHEBI:29105"/>
    </ligand>
</feature>
<comment type="function">
    <text evidence="3">Inhibits all the catalytic activities of DNA gyrase by preventing its interaction with DNA. Acts by binding directly to the C-terminal domain of GyrB, which probably disrupts DNA binding by the gyrase.</text>
</comment>
<sequence length="63" mass="7132">MTLTVECPTCKAPVAWDDNFPDRPFCSARCRLIDLGAWAAEEHVIPGKDDDEHDVFSEDLPER</sequence>
<dbReference type="PANTHER" id="PTHR36150:SF1">
    <property type="entry name" value="DNA GYRASE INHIBITOR YACG"/>
    <property type="match status" value="1"/>
</dbReference>
<evidence type="ECO:0000313" key="5">
    <source>
        <dbReference type="Proteomes" id="UP000243488"/>
    </source>
</evidence>
<accession>A0A1V0B4B9</accession>
<reference evidence="4 5" key="1">
    <citation type="submission" date="2017-03" db="EMBL/GenBank/DDBJ databases">
        <title>Complete genome sequence of the novel DNRA strain Pseudomonas sp. S-6-2 isolated from Chinese polluted river sediment. Journal of Biotechnology.</title>
        <authorList>
            <person name="Li J."/>
            <person name="Xiang F."/>
            <person name="Wang L."/>
            <person name="Xi L."/>
            <person name="Liu J."/>
        </authorList>
    </citation>
    <scope>NUCLEOTIDE SEQUENCE [LARGE SCALE GENOMIC DNA]</scope>
    <source>
        <strain evidence="4 5">S-6-2</strain>
    </source>
</reference>
<keyword evidence="5" id="KW-1185">Reference proteome</keyword>
<dbReference type="RefSeq" id="WP_080049639.1">
    <property type="nucleotide sequence ID" value="NZ_CP020100.1"/>
</dbReference>
<comment type="subunit">
    <text evidence="3">Interacts with GyrB.</text>
</comment>